<reference evidence="3" key="1">
    <citation type="submission" date="2021-02" db="EMBL/GenBank/DDBJ databases">
        <authorList>
            <person name="Nowell W R."/>
        </authorList>
    </citation>
    <scope>NUCLEOTIDE SEQUENCE</scope>
</reference>
<dbReference type="Pfam" id="PF00078">
    <property type="entry name" value="RVT_1"/>
    <property type="match status" value="1"/>
</dbReference>
<dbReference type="Proteomes" id="UP000677228">
    <property type="component" value="Unassembled WGS sequence"/>
</dbReference>
<name>A0A8S2SHQ1_9BILA</name>
<gene>
    <name evidence="2" type="ORF">OVA965_LOCUS34084</name>
    <name evidence="3" type="ORF">TMI583_LOCUS34993</name>
</gene>
<dbReference type="Proteomes" id="UP000682733">
    <property type="component" value="Unassembled WGS sequence"/>
</dbReference>
<proteinExistence type="predicted"/>
<dbReference type="CDD" id="cd01650">
    <property type="entry name" value="RT_nLTR_like"/>
    <property type="match status" value="1"/>
</dbReference>
<dbReference type="EMBL" id="CAJOBA010050045">
    <property type="protein sequence ID" value="CAF4229988.1"/>
    <property type="molecule type" value="Genomic_DNA"/>
</dbReference>
<evidence type="ECO:0000259" key="1">
    <source>
        <dbReference type="Pfam" id="PF00078"/>
    </source>
</evidence>
<dbReference type="SUPFAM" id="SSF56672">
    <property type="entry name" value="DNA/RNA polymerases"/>
    <property type="match status" value="1"/>
</dbReference>
<sequence length="255" mass="28437">MADSEDKANILNDYFPSICTMSSQEANGIHKQIKQSKMKMSAFLVSEPEVIDLLNKLDCLKASSPGVSPRMLKEASCSISSILSYVFNKSLAAGQFPSSWKTGYLTPLFKSGDHNDPTNYRPITLLPILSKVLERLIYKRLYAYLVDIITMVESRYSSKRVINRGVPQGSVLGPLLFLVYIDDLCNGIMSTIKLFADDVSLYTPGIDILRAATTINNDLVIINQWAKDWTLSLNANKCVAMCFSLKSLHILTIYC</sequence>
<dbReference type="InterPro" id="IPR000477">
    <property type="entry name" value="RT_dom"/>
</dbReference>
<evidence type="ECO:0000313" key="2">
    <source>
        <dbReference type="EMBL" id="CAF1432111.1"/>
    </source>
</evidence>
<comment type="caution">
    <text evidence="3">The sequence shown here is derived from an EMBL/GenBank/DDBJ whole genome shotgun (WGS) entry which is preliminary data.</text>
</comment>
<organism evidence="3 4">
    <name type="scientific">Didymodactylos carnosus</name>
    <dbReference type="NCBI Taxonomy" id="1234261"/>
    <lineage>
        <taxon>Eukaryota</taxon>
        <taxon>Metazoa</taxon>
        <taxon>Spiralia</taxon>
        <taxon>Gnathifera</taxon>
        <taxon>Rotifera</taxon>
        <taxon>Eurotatoria</taxon>
        <taxon>Bdelloidea</taxon>
        <taxon>Philodinida</taxon>
        <taxon>Philodinidae</taxon>
        <taxon>Didymodactylos</taxon>
    </lineage>
</organism>
<feature type="domain" description="Reverse transcriptase" evidence="1">
    <location>
        <begin position="152"/>
        <end position="242"/>
    </location>
</feature>
<dbReference type="InterPro" id="IPR043502">
    <property type="entry name" value="DNA/RNA_pol_sf"/>
</dbReference>
<dbReference type="AlphaFoldDB" id="A0A8S2SHQ1"/>
<evidence type="ECO:0000313" key="4">
    <source>
        <dbReference type="Proteomes" id="UP000682733"/>
    </source>
</evidence>
<evidence type="ECO:0000313" key="3">
    <source>
        <dbReference type="EMBL" id="CAF4229988.1"/>
    </source>
</evidence>
<dbReference type="PANTHER" id="PTHR33332">
    <property type="entry name" value="REVERSE TRANSCRIPTASE DOMAIN-CONTAINING PROTEIN"/>
    <property type="match status" value="1"/>
</dbReference>
<accession>A0A8S2SHQ1</accession>
<dbReference type="EMBL" id="CAJNOK010028261">
    <property type="protein sequence ID" value="CAF1432111.1"/>
    <property type="molecule type" value="Genomic_DNA"/>
</dbReference>
<protein>
    <recommendedName>
        <fullName evidence="1">Reverse transcriptase domain-containing protein</fullName>
    </recommendedName>
</protein>